<dbReference type="EMBL" id="KI397513">
    <property type="protein sequence ID" value="ERM94429.1"/>
    <property type="molecule type" value="Genomic_DNA"/>
</dbReference>
<name>W1NGT8_AMBTC</name>
<feature type="region of interest" description="Disordered" evidence="1">
    <location>
        <begin position="1"/>
        <end position="25"/>
    </location>
</feature>
<accession>W1NGT8</accession>
<protein>
    <submittedName>
        <fullName evidence="2">Uncharacterized protein</fullName>
    </submittedName>
</protein>
<dbReference type="OMA" id="IYHFSMF"/>
<dbReference type="Proteomes" id="UP000017836">
    <property type="component" value="Unassembled WGS sequence"/>
</dbReference>
<dbReference type="eggNOG" id="ENOG502QQ1I">
    <property type="taxonomic scope" value="Eukaryota"/>
</dbReference>
<dbReference type="Gramene" id="ERM94429">
    <property type="protein sequence ID" value="ERM94429"/>
    <property type="gene ID" value="AMTR_s00010p00257770"/>
</dbReference>
<sequence>MALDNSLSSSRLNQSSDPGYASTSAKQRSALYEKMARDLDEHGASFLQGGATSQSLSISDIFSFKDDSVIPILKAADPPVRATVLYLYPESAKPISDTVKSIFMQYFGRAIWFQNASLYHFSMFHASHHLEPVTATPDEIEAEGNAIKAVAEVICPLKIILDRVVLTSTGVLLGCWQVTSGTDPVDIRAKLRNALPHAPQKQLYNPVMLHTSLARLLGPPQMSSQEKHMHSDQLKLFQDLVERANQKLKGFEATISELWFVEEFDVLALALNGRMKVRKFDLICSNG</sequence>
<dbReference type="PANTHER" id="PTHR37204">
    <property type="entry name" value="TRANSMEMBRANE PROTEIN"/>
    <property type="match status" value="1"/>
</dbReference>
<keyword evidence="3" id="KW-1185">Reference proteome</keyword>
<dbReference type="PANTHER" id="PTHR37204:SF1">
    <property type="entry name" value="TRANSMEMBRANE PROTEIN"/>
    <property type="match status" value="1"/>
</dbReference>
<feature type="compositionally biased region" description="Low complexity" evidence="1">
    <location>
        <begin position="1"/>
        <end position="17"/>
    </location>
</feature>
<evidence type="ECO:0000313" key="3">
    <source>
        <dbReference type="Proteomes" id="UP000017836"/>
    </source>
</evidence>
<organism evidence="2 3">
    <name type="scientific">Amborella trichopoda</name>
    <dbReference type="NCBI Taxonomy" id="13333"/>
    <lineage>
        <taxon>Eukaryota</taxon>
        <taxon>Viridiplantae</taxon>
        <taxon>Streptophyta</taxon>
        <taxon>Embryophyta</taxon>
        <taxon>Tracheophyta</taxon>
        <taxon>Spermatophyta</taxon>
        <taxon>Magnoliopsida</taxon>
        <taxon>Amborellales</taxon>
        <taxon>Amborellaceae</taxon>
        <taxon>Amborella</taxon>
    </lineage>
</organism>
<reference evidence="3" key="1">
    <citation type="journal article" date="2013" name="Science">
        <title>The Amborella genome and the evolution of flowering plants.</title>
        <authorList>
            <consortium name="Amborella Genome Project"/>
        </authorList>
    </citation>
    <scope>NUCLEOTIDE SEQUENCE [LARGE SCALE GENOMIC DNA]</scope>
</reference>
<evidence type="ECO:0000256" key="1">
    <source>
        <dbReference type="SAM" id="MobiDB-lite"/>
    </source>
</evidence>
<dbReference type="HOGENOM" id="CLU_069933_0_0_1"/>
<dbReference type="AlphaFoldDB" id="W1NGT8"/>
<proteinExistence type="predicted"/>
<gene>
    <name evidence="2" type="ORF">AMTR_s00010p00257770</name>
</gene>
<evidence type="ECO:0000313" key="2">
    <source>
        <dbReference type="EMBL" id="ERM94429.1"/>
    </source>
</evidence>